<dbReference type="AlphaFoldDB" id="A0A1E1M8W5"/>
<evidence type="ECO:0000313" key="1">
    <source>
        <dbReference type="EMBL" id="CZT45543.1"/>
    </source>
</evidence>
<reference evidence="2" key="1">
    <citation type="submission" date="2016-03" db="EMBL/GenBank/DDBJ databases">
        <authorList>
            <person name="Guldener U."/>
        </authorList>
    </citation>
    <scope>NUCLEOTIDE SEQUENCE [LARGE SCALE GENOMIC DNA]</scope>
</reference>
<keyword evidence="2" id="KW-1185">Reference proteome</keyword>
<protein>
    <submittedName>
        <fullName evidence="1">Uncharacterized protein</fullName>
    </submittedName>
</protein>
<dbReference type="Proteomes" id="UP000177625">
    <property type="component" value="Unassembled WGS sequence"/>
</dbReference>
<proteinExistence type="predicted"/>
<evidence type="ECO:0000313" key="2">
    <source>
        <dbReference type="Proteomes" id="UP000177625"/>
    </source>
</evidence>
<dbReference type="EMBL" id="FJVC01000214">
    <property type="protein sequence ID" value="CZT45543.1"/>
    <property type="molecule type" value="Genomic_DNA"/>
</dbReference>
<organism evidence="1 2">
    <name type="scientific">Rhynchosporium secalis</name>
    <name type="common">Barley scald fungus</name>
    <dbReference type="NCBI Taxonomy" id="38038"/>
    <lineage>
        <taxon>Eukaryota</taxon>
        <taxon>Fungi</taxon>
        <taxon>Dikarya</taxon>
        <taxon>Ascomycota</taxon>
        <taxon>Pezizomycotina</taxon>
        <taxon>Leotiomycetes</taxon>
        <taxon>Helotiales</taxon>
        <taxon>Ploettnerulaceae</taxon>
        <taxon>Rhynchosporium</taxon>
    </lineage>
</organism>
<accession>A0A1E1M8W5</accession>
<gene>
    <name evidence="1" type="ORF">RSE6_05860</name>
</gene>
<name>A0A1E1M8W5_RHYSE</name>
<sequence length="168" mass="18881">MPPIHRILIKTHHMTSRKKILALTKSAKRLSCAVLLKTGSPPGIMLAEGELAGDWLEVVRKLRYKDFRLMKKELVQKRGLDVEYGDVKELSSVKEFGAFLERGRERVGDGDGDIFGWWRTDRSGHCRFHQEDARRVGLGSAGKPLKNGGSAMEQGAFQQAEKLQEGHL</sequence>